<dbReference type="GeneID" id="95677370"/>
<dbReference type="AlphaFoldDB" id="A0A0Q0KG30"/>
<evidence type="ECO:0000313" key="2">
    <source>
        <dbReference type="Proteomes" id="UP000053724"/>
    </source>
</evidence>
<gene>
    <name evidence="1" type="ORF">AAY55_16875</name>
</gene>
<dbReference type="RefSeq" id="WP_055028398.1">
    <property type="nucleotide sequence ID" value="NZ_CP035689.1"/>
</dbReference>
<protein>
    <submittedName>
        <fullName evidence="1">Uncharacterized protein</fullName>
    </submittedName>
</protein>
<sequence>MENSLILVALSEGQISQAKAVNGQRKKITHALLCGSYGQMFGTEKQCSKYYNVWKDIFKDLFAESKTVQVCDVIHYESTFDLVNILISASDKKKQANNCIKPTKSQKPQPKEKKGFWARIFG</sequence>
<organism evidence="1 2">
    <name type="scientific">Vibrio metoecus</name>
    <dbReference type="NCBI Taxonomy" id="1481663"/>
    <lineage>
        <taxon>Bacteria</taxon>
        <taxon>Pseudomonadati</taxon>
        <taxon>Pseudomonadota</taxon>
        <taxon>Gammaproteobacteria</taxon>
        <taxon>Vibrionales</taxon>
        <taxon>Vibrionaceae</taxon>
        <taxon>Vibrio</taxon>
    </lineage>
</organism>
<evidence type="ECO:0000313" key="1">
    <source>
        <dbReference type="EMBL" id="KQA22544.1"/>
    </source>
</evidence>
<name>A0A0Q0KG30_VIBMT</name>
<dbReference type="EMBL" id="LCUF01000035">
    <property type="protein sequence ID" value="KQA22544.1"/>
    <property type="molecule type" value="Genomic_DNA"/>
</dbReference>
<reference evidence="1 2" key="1">
    <citation type="journal article" date="2015" name="Genome Biol. Evol.">
        <title>The Dynamics of Genetic Interactions between Vibrio metoecus and Vibrio cholerae, Two Close Relatives Co-Occurring in the Environment.</title>
        <authorList>
            <person name="Orata F.D."/>
            <person name="Kirchberger P.C."/>
            <person name="Meheust R."/>
            <person name="Barlow E.J."/>
            <person name="Tarr C.L."/>
            <person name="Boucher Y."/>
        </authorList>
    </citation>
    <scope>NUCLEOTIDE SEQUENCE [LARGE SCALE GENOMIC DNA]</scope>
    <source>
        <strain evidence="1 2">08-2459</strain>
    </source>
</reference>
<proteinExistence type="predicted"/>
<comment type="caution">
    <text evidence="1">The sequence shown here is derived from an EMBL/GenBank/DDBJ whole genome shotgun (WGS) entry which is preliminary data.</text>
</comment>
<dbReference type="Proteomes" id="UP000053724">
    <property type="component" value="Unassembled WGS sequence"/>
</dbReference>
<dbReference type="PATRIC" id="fig|1481663.8.peg.3498"/>
<accession>A0A0Q0KG30</accession>